<reference evidence="1 2" key="1">
    <citation type="submission" date="2020-08" db="EMBL/GenBank/DDBJ databases">
        <authorList>
            <person name="Xu S."/>
            <person name="Li A."/>
        </authorList>
    </citation>
    <scope>NUCLEOTIDE SEQUENCE [LARGE SCALE GENOMIC DNA]</scope>
    <source>
        <strain evidence="1 2">119BY6-57</strain>
    </source>
</reference>
<dbReference type="Proteomes" id="UP000523196">
    <property type="component" value="Unassembled WGS sequence"/>
</dbReference>
<protein>
    <submittedName>
        <fullName evidence="1">Polyhydroxyalkanoic acid system family protein</fullName>
    </submittedName>
</protein>
<dbReference type="RefSeq" id="WP_182685048.1">
    <property type="nucleotide sequence ID" value="NZ_JACHTF010000002.1"/>
</dbReference>
<evidence type="ECO:0000313" key="1">
    <source>
        <dbReference type="EMBL" id="MBB1059401.1"/>
    </source>
</evidence>
<dbReference type="Pfam" id="PF09650">
    <property type="entry name" value="PHA_gran_rgn"/>
    <property type="match status" value="1"/>
</dbReference>
<organism evidence="1 2">
    <name type="scientific">Marilutibacter spongiae</name>
    <dbReference type="NCBI Taxonomy" id="2025720"/>
    <lineage>
        <taxon>Bacteria</taxon>
        <taxon>Pseudomonadati</taxon>
        <taxon>Pseudomonadota</taxon>
        <taxon>Gammaproteobacteria</taxon>
        <taxon>Lysobacterales</taxon>
        <taxon>Lysobacteraceae</taxon>
        <taxon>Marilutibacter</taxon>
    </lineage>
</organism>
<gene>
    <name evidence="1" type="ORF">H4F98_02305</name>
</gene>
<dbReference type="AlphaFoldDB" id="A0A7W3Y519"/>
<dbReference type="EMBL" id="JACHTF010000002">
    <property type="protein sequence ID" value="MBB1059401.1"/>
    <property type="molecule type" value="Genomic_DNA"/>
</dbReference>
<evidence type="ECO:0000313" key="2">
    <source>
        <dbReference type="Proteomes" id="UP000523196"/>
    </source>
</evidence>
<proteinExistence type="predicted"/>
<sequence>MPSIDIRHAHSLSPDQARQAVEEVAGKLSERFGVACDWCGDRVDFNTSGVQGRIALEPGQVHVTAQLGLLMSAFKGPIESEIRRVLAERFV</sequence>
<dbReference type="NCBIfam" id="TIGR02610">
    <property type="entry name" value="PHA_gran_rgn"/>
    <property type="match status" value="1"/>
</dbReference>
<keyword evidence="2" id="KW-1185">Reference proteome</keyword>
<name>A0A7W3Y519_9GAMM</name>
<dbReference type="InterPro" id="IPR013433">
    <property type="entry name" value="PHA_gran_rgn"/>
</dbReference>
<comment type="caution">
    <text evidence="1">The sequence shown here is derived from an EMBL/GenBank/DDBJ whole genome shotgun (WGS) entry which is preliminary data.</text>
</comment>
<accession>A0A7W3Y519</accession>